<feature type="region of interest" description="Disordered" evidence="1">
    <location>
        <begin position="1"/>
        <end position="51"/>
    </location>
</feature>
<reference evidence="3" key="1">
    <citation type="journal article" date="2019" name="Int. J. Syst. Evol. Microbiol.">
        <title>The Global Catalogue of Microorganisms (GCM) 10K type strain sequencing project: providing services to taxonomists for standard genome sequencing and annotation.</title>
        <authorList>
            <consortium name="The Broad Institute Genomics Platform"/>
            <consortium name="The Broad Institute Genome Sequencing Center for Infectious Disease"/>
            <person name="Wu L."/>
            <person name="Ma J."/>
        </authorList>
    </citation>
    <scope>NUCLEOTIDE SEQUENCE [LARGE SCALE GENOMIC DNA]</scope>
    <source>
        <strain evidence="3">JCM 3399</strain>
    </source>
</reference>
<evidence type="ECO:0000313" key="2">
    <source>
        <dbReference type="EMBL" id="GGU82982.1"/>
    </source>
</evidence>
<accession>A0ABQ2VEJ8</accession>
<keyword evidence="3" id="KW-1185">Reference proteome</keyword>
<proteinExistence type="predicted"/>
<sequence>MQSHRDLSGRGHASIAAPITRDRISAPGRRTRCPGVRDGADDLPVPPRAVPQPALGRLHPCGAGPSPRQKGPHPIGWCATWRTTGQLRAAQAGTMPLPLPKCPTPDCDDPLWRDTTTTELHWDNWRWWCHRCDKKWYPTREQIEEFRHAVSTGAGAGAGVAVGAGAGPRGPAHAVARRDPRVHRA</sequence>
<gene>
    <name evidence="2" type="ORF">GCM10010211_56180</name>
</gene>
<comment type="caution">
    <text evidence="2">The sequence shown here is derived from an EMBL/GenBank/DDBJ whole genome shotgun (WGS) entry which is preliminary data.</text>
</comment>
<name>A0ABQ2VEJ8_9ACTN</name>
<organism evidence="2 3">
    <name type="scientific">Streptomyces albospinus</name>
    <dbReference type="NCBI Taxonomy" id="285515"/>
    <lineage>
        <taxon>Bacteria</taxon>
        <taxon>Bacillati</taxon>
        <taxon>Actinomycetota</taxon>
        <taxon>Actinomycetes</taxon>
        <taxon>Kitasatosporales</taxon>
        <taxon>Streptomycetaceae</taxon>
        <taxon>Streptomyces</taxon>
    </lineage>
</organism>
<protein>
    <submittedName>
        <fullName evidence="2">Uncharacterized protein</fullName>
    </submittedName>
</protein>
<dbReference type="EMBL" id="BMRP01000023">
    <property type="protein sequence ID" value="GGU82982.1"/>
    <property type="molecule type" value="Genomic_DNA"/>
</dbReference>
<feature type="region of interest" description="Disordered" evidence="1">
    <location>
        <begin position="161"/>
        <end position="185"/>
    </location>
</feature>
<evidence type="ECO:0000256" key="1">
    <source>
        <dbReference type="SAM" id="MobiDB-lite"/>
    </source>
</evidence>
<evidence type="ECO:0000313" key="3">
    <source>
        <dbReference type="Proteomes" id="UP000654471"/>
    </source>
</evidence>
<dbReference type="Proteomes" id="UP000654471">
    <property type="component" value="Unassembled WGS sequence"/>
</dbReference>